<dbReference type="Pfam" id="PF17921">
    <property type="entry name" value="Integrase_H2C2"/>
    <property type="match status" value="1"/>
</dbReference>
<evidence type="ECO:0000313" key="2">
    <source>
        <dbReference type="EMBL" id="GMF27032.1"/>
    </source>
</evidence>
<dbReference type="InterPro" id="IPR036397">
    <property type="entry name" value="RNaseH_sf"/>
</dbReference>
<dbReference type="Gene3D" id="1.10.340.70">
    <property type="match status" value="1"/>
</dbReference>
<dbReference type="OrthoDB" id="78677at2759"/>
<keyword evidence="3" id="KW-1185">Reference proteome</keyword>
<reference evidence="2" key="1">
    <citation type="submission" date="2023-04" db="EMBL/GenBank/DDBJ databases">
        <title>Phytophthora fragariaefolia NBRC 109709.</title>
        <authorList>
            <person name="Ichikawa N."/>
            <person name="Sato H."/>
            <person name="Tonouchi N."/>
        </authorList>
    </citation>
    <scope>NUCLEOTIDE SEQUENCE</scope>
    <source>
        <strain evidence="2">NBRC 109709</strain>
    </source>
</reference>
<dbReference type="SUPFAM" id="SSF54160">
    <property type="entry name" value="Chromo domain-like"/>
    <property type="match status" value="1"/>
</dbReference>
<gene>
    <name evidence="2" type="ORF">Pfra01_000526900</name>
</gene>
<dbReference type="Pfam" id="PF00385">
    <property type="entry name" value="Chromo"/>
    <property type="match status" value="1"/>
</dbReference>
<organism evidence="2 3">
    <name type="scientific">Phytophthora fragariaefolia</name>
    <dbReference type="NCBI Taxonomy" id="1490495"/>
    <lineage>
        <taxon>Eukaryota</taxon>
        <taxon>Sar</taxon>
        <taxon>Stramenopiles</taxon>
        <taxon>Oomycota</taxon>
        <taxon>Peronosporomycetes</taxon>
        <taxon>Peronosporales</taxon>
        <taxon>Peronosporaceae</taxon>
        <taxon>Phytophthora</taxon>
    </lineage>
</organism>
<evidence type="ECO:0000259" key="1">
    <source>
        <dbReference type="PROSITE" id="PS50013"/>
    </source>
</evidence>
<dbReference type="SMART" id="SM00298">
    <property type="entry name" value="CHROMO"/>
    <property type="match status" value="1"/>
</dbReference>
<dbReference type="InterPro" id="IPR016197">
    <property type="entry name" value="Chromo-like_dom_sf"/>
</dbReference>
<dbReference type="SUPFAM" id="SSF53098">
    <property type="entry name" value="Ribonuclease H-like"/>
    <property type="match status" value="1"/>
</dbReference>
<dbReference type="EMBL" id="BSXT01000424">
    <property type="protein sequence ID" value="GMF27032.1"/>
    <property type="molecule type" value="Genomic_DNA"/>
</dbReference>
<evidence type="ECO:0000313" key="3">
    <source>
        <dbReference type="Proteomes" id="UP001165121"/>
    </source>
</evidence>
<dbReference type="PROSITE" id="PS50013">
    <property type="entry name" value="CHROMO_2"/>
    <property type="match status" value="1"/>
</dbReference>
<dbReference type="Gene3D" id="2.40.50.40">
    <property type="match status" value="1"/>
</dbReference>
<dbReference type="AlphaFoldDB" id="A0A9W6WTT3"/>
<feature type="domain" description="Chromo" evidence="1">
    <location>
        <begin position="208"/>
        <end position="270"/>
    </location>
</feature>
<dbReference type="GO" id="GO:0003676">
    <property type="term" value="F:nucleic acid binding"/>
    <property type="evidence" value="ECO:0007669"/>
    <property type="project" value="InterPro"/>
</dbReference>
<dbReference type="InterPro" id="IPR041588">
    <property type="entry name" value="Integrase_H2C2"/>
</dbReference>
<accession>A0A9W6WTT3</accession>
<dbReference type="InterPro" id="IPR023780">
    <property type="entry name" value="Chromo_domain"/>
</dbReference>
<name>A0A9W6WTT3_9STRA</name>
<dbReference type="InterPro" id="IPR012337">
    <property type="entry name" value="RNaseH-like_sf"/>
</dbReference>
<sequence length="366" mass="40866">MGHFGAAGHLTADVTLKAIAEKFVWVEMTTDVKHFVARCLNCASVFGNPPFPRPLGEASHAERPNELLHWDYLSMGDAATGEAYVLVLKDDASNYVWLLPTVASTADTTYEALLDSKRRGAKDVIQFTIGDYVLYADVWNHRRSKLRVKWCGPARVGDTSSNWVFTIENLLTGESREAHASRLKFNADSDLGVTEDLLAHVAHNSEGHVVEELREARYDKTAKTHQLLIKWRGLGELENPWEPVQNLLEDVPSIVKKFAAKHKRDQLVKALAEAHGCLWSKARKRGIVNFHTDLDHCFIRLAVSLLGDTAVANTNPYSQNVATTHSPVLRTILLQNQDSSSTSSTRPIRPWFKCRHALCVSPPDRG</sequence>
<dbReference type="InterPro" id="IPR000953">
    <property type="entry name" value="Chromo/chromo_shadow_dom"/>
</dbReference>
<dbReference type="Proteomes" id="UP001165121">
    <property type="component" value="Unassembled WGS sequence"/>
</dbReference>
<comment type="caution">
    <text evidence="2">The sequence shown here is derived from an EMBL/GenBank/DDBJ whole genome shotgun (WGS) entry which is preliminary data.</text>
</comment>
<proteinExistence type="predicted"/>
<dbReference type="Gene3D" id="3.30.420.10">
    <property type="entry name" value="Ribonuclease H-like superfamily/Ribonuclease H"/>
    <property type="match status" value="1"/>
</dbReference>
<protein>
    <submittedName>
        <fullName evidence="2">Unnamed protein product</fullName>
    </submittedName>
</protein>